<name>A0ABR2JJD1_9EUKA</name>
<dbReference type="InterPro" id="IPR029016">
    <property type="entry name" value="GAF-like_dom_sf"/>
</dbReference>
<dbReference type="EMBL" id="JAPFFF010000011">
    <property type="protein sequence ID" value="KAK8877947.1"/>
    <property type="molecule type" value="Genomic_DNA"/>
</dbReference>
<gene>
    <name evidence="1" type="ORF">M9Y10_004710</name>
</gene>
<dbReference type="SUPFAM" id="SSF109604">
    <property type="entry name" value="HD-domain/PDEase-like"/>
    <property type="match status" value="1"/>
</dbReference>
<sequence>MENNKAKNIPLFKLESNELSCVSLETNQKHNLEYEAMVTKVNKLDITINDLLSKVSRLHHKRTKMASIISKIVNNNTKSKAKNNSEPISIKQQNQRINRLNACSKLLNNRSTLSSIIQNQPLPDLPPPNQNEDAFQVNINDDKNSATLNKIAQFLRLSQPDIIINYLNDTGLSFLLILCNEDIFDSNPLKIDLKSIHQVYPLVLSSVSPPTRQILLKSFFKAMTSCANLTTFYEESFQDNDIIRLINLIETHAGGLINSRRARLFVGSDQADELIHMNGNVRVIVPLNHQGLIANCVNNMKFEIIQDPKSSPILDVAVETSLFEGSRNAIICPFKHPNHKRPFVFVAVDKLRESNFSGVDNVLLFYLFKILAICIEKVHRAITTVTEEDQRQLIQGISSIASEMNSHDMIQKVTEVGNSITSATSCRLFSIIDDTMFEETPGLKIQNRSFPVDLGLIGKAIISSETQNYVLPRREPEFSVQVDDITEPRVWAMLSSPLRYDKFITMNLTLYNRSYNTFFSAKECILITTLSKCICPFLYRACQLSKLKESLTSNSENSSRSYNLTVFSLKAIETAGTERFFSEMQRFCDSLNPKVSLRILVYDVDKLIQLPEMTIVSSEPQLLDAICNMKPTAATSGENRAVLVFPIKLDDTNKVFLIEFSADLLQLKTAEEENGLIQRARIIQAIDDVGMSNFISNLHDQYQENSLLISQSALALPQNAGRVGFGGMSSRSFSFHVPSVDSMTQHTNHSKLKMPFISLSMKSIHEENQSTTSLFDLANESHKDTDKLIVIQSARKSHPNAIESTNSFNKKVGNSSYNLNLNSNSNSKSFMNLNALINNNVGISNNSNSARKDLPSFDEQLDDDSLQIFPFDPFLTSILQSFSNHSARQILLHMKISSMNKYQITTRSLHALGNSLASPLMFSKLLQIMMAAFTNLFGKDVKIRIFDPPLNDVVETDPTTFNLERDRMIFASIKIPTALNMEKSTALASFADLLTNLIESRAQSITNNPMLPAKSDVDEEAGQDFECSHLTSNEMITVSLRLFYKFHVIECLQCEEGLLIKWLGILASKTEESGLFMMMTDSLHFIYYLLKESGWIGMFTPIELCAIGLSSFLVHCTPQMHPNFQYEKVISQAVTEETPQRSLTKVITSLVLLADDAVNLFANTPSDTLLEITKLMLEQMPKTIFGSLMPFHVIVKMKKLDLANKFHKLALKRFLMDVAQNSLFFAPISSFGVWLVSFGKEPLPNVTLKAQAIMVRFAEELAATSPKFSALPSIVSGKVEWMKKQNLRMCVGRHQEEEEEGNMSLFDAH</sequence>
<dbReference type="Proteomes" id="UP001470230">
    <property type="component" value="Unassembled WGS sequence"/>
</dbReference>
<dbReference type="Gene3D" id="1.10.1300.10">
    <property type="entry name" value="3'5'-cyclic nucleotide phosphodiesterase, catalytic domain"/>
    <property type="match status" value="1"/>
</dbReference>
<protein>
    <submittedName>
        <fullName evidence="1">Uncharacterized protein</fullName>
    </submittedName>
</protein>
<comment type="caution">
    <text evidence="1">The sequence shown here is derived from an EMBL/GenBank/DDBJ whole genome shotgun (WGS) entry which is preliminary data.</text>
</comment>
<evidence type="ECO:0000313" key="2">
    <source>
        <dbReference type="Proteomes" id="UP001470230"/>
    </source>
</evidence>
<reference evidence="1 2" key="1">
    <citation type="submission" date="2024-04" db="EMBL/GenBank/DDBJ databases">
        <title>Tritrichomonas musculus Genome.</title>
        <authorList>
            <person name="Alves-Ferreira E."/>
            <person name="Grigg M."/>
            <person name="Lorenzi H."/>
            <person name="Galac M."/>
        </authorList>
    </citation>
    <scope>NUCLEOTIDE SEQUENCE [LARGE SCALE GENOMIC DNA]</scope>
    <source>
        <strain evidence="1 2">EAF2021</strain>
    </source>
</reference>
<proteinExistence type="predicted"/>
<organism evidence="1 2">
    <name type="scientific">Tritrichomonas musculus</name>
    <dbReference type="NCBI Taxonomy" id="1915356"/>
    <lineage>
        <taxon>Eukaryota</taxon>
        <taxon>Metamonada</taxon>
        <taxon>Parabasalia</taxon>
        <taxon>Tritrichomonadida</taxon>
        <taxon>Tritrichomonadidae</taxon>
        <taxon>Tritrichomonas</taxon>
    </lineage>
</organism>
<accession>A0ABR2JJD1</accession>
<dbReference type="InterPro" id="IPR036971">
    <property type="entry name" value="PDEase_catalytic_dom_sf"/>
</dbReference>
<dbReference type="Gene3D" id="3.30.450.40">
    <property type="match status" value="2"/>
</dbReference>
<keyword evidence="2" id="KW-1185">Reference proteome</keyword>
<evidence type="ECO:0000313" key="1">
    <source>
        <dbReference type="EMBL" id="KAK8877947.1"/>
    </source>
</evidence>
<dbReference type="SUPFAM" id="SSF55781">
    <property type="entry name" value="GAF domain-like"/>
    <property type="match status" value="2"/>
</dbReference>